<evidence type="ECO:0000256" key="1">
    <source>
        <dbReference type="ARBA" id="ARBA00008558"/>
    </source>
</evidence>
<sequence>MENLKNVRDRYYSELTENILPFWQEHGLDKKNGGIYTSLDRDGSLIETDKSVWFQGRALWIFSEAYIRFGRKEYLDAASTIVRFIDEHCYDADGRMFFRVTDDGRPVIKRIRYFFSETFAIIGYASYSRASGDKSYARKALALYENVKKIKSTPGILIPKFDSSVRPMRGHADSMILINVLSELREACPEEKDYLTSDLDKEIADCCRYFIRPDMQTVLETVGPNGEFLAEHFEGRIINPGHAIEGAWFIMNEGRKRGIKEYIDTGLSVLSWMWDKGWDAEYGGGIIQYRDALGKSLSEYHQDMKFWWPQTEAVIANLMAYSETGKDVYLEHFHLVDDYITSHFIDREYGEWFGYLHRDGTLATPLKGNLYKGPFHIPRMYMKAIEILDSIK</sequence>
<organism evidence="3 4">
    <name type="scientific">Candidatus Ornithospirochaeta stercoravium</name>
    <dbReference type="NCBI Taxonomy" id="2840897"/>
    <lineage>
        <taxon>Bacteria</taxon>
        <taxon>Pseudomonadati</taxon>
        <taxon>Spirochaetota</taxon>
        <taxon>Spirochaetia</taxon>
        <taxon>Spirochaetales</taxon>
        <taxon>Spirochaetaceae</taxon>
        <taxon>Spirochaetaceae incertae sedis</taxon>
        <taxon>Candidatus Ornithospirochaeta</taxon>
    </lineage>
</organism>
<dbReference type="InterPro" id="IPR010819">
    <property type="entry name" value="AGE/CE"/>
</dbReference>
<proteinExistence type="inferred from homology"/>
<reference evidence="3" key="1">
    <citation type="submission" date="2020-10" db="EMBL/GenBank/DDBJ databases">
        <authorList>
            <person name="Gilroy R."/>
        </authorList>
    </citation>
    <scope>NUCLEOTIDE SEQUENCE</scope>
    <source>
        <strain evidence="3">14700</strain>
    </source>
</reference>
<reference evidence="3" key="2">
    <citation type="journal article" date="2021" name="PeerJ">
        <title>Extensive microbial diversity within the chicken gut microbiome revealed by metagenomics and culture.</title>
        <authorList>
            <person name="Gilroy R."/>
            <person name="Ravi A."/>
            <person name="Getino M."/>
            <person name="Pursley I."/>
            <person name="Horton D.L."/>
            <person name="Alikhan N.F."/>
            <person name="Baker D."/>
            <person name="Gharbi K."/>
            <person name="Hall N."/>
            <person name="Watson M."/>
            <person name="Adriaenssens E.M."/>
            <person name="Foster-Nyarko E."/>
            <person name="Jarju S."/>
            <person name="Secka A."/>
            <person name="Antonio M."/>
            <person name="Oren A."/>
            <person name="Chaudhuri R.R."/>
            <person name="La Ragione R."/>
            <person name="Hildebrand F."/>
            <person name="Pallen M.J."/>
        </authorList>
    </citation>
    <scope>NUCLEOTIDE SEQUENCE</scope>
    <source>
        <strain evidence="3">14700</strain>
    </source>
</reference>
<comment type="caution">
    <text evidence="3">The sequence shown here is derived from an EMBL/GenBank/DDBJ whole genome shotgun (WGS) entry which is preliminary data.</text>
</comment>
<dbReference type="AlphaFoldDB" id="A0A9D9ID73"/>
<evidence type="ECO:0000313" key="4">
    <source>
        <dbReference type="Proteomes" id="UP000810292"/>
    </source>
</evidence>
<dbReference type="PANTHER" id="PTHR15108">
    <property type="entry name" value="N-ACYLGLUCOSAMINE-2-EPIMERASE"/>
    <property type="match status" value="1"/>
</dbReference>
<comment type="similarity">
    <text evidence="1">Belongs to the N-acylglucosamine 2-epimerase family.</text>
</comment>
<dbReference type="GO" id="GO:0016853">
    <property type="term" value="F:isomerase activity"/>
    <property type="evidence" value="ECO:0007669"/>
    <property type="project" value="UniProtKB-KW"/>
</dbReference>
<dbReference type="EMBL" id="JADIMF010000098">
    <property type="protein sequence ID" value="MBO8469376.1"/>
    <property type="molecule type" value="Genomic_DNA"/>
</dbReference>
<dbReference type="InterPro" id="IPR012341">
    <property type="entry name" value="6hp_glycosidase-like_sf"/>
</dbReference>
<gene>
    <name evidence="3" type="ORF">IAA72_06300</name>
</gene>
<evidence type="ECO:0000256" key="2">
    <source>
        <dbReference type="ARBA" id="ARBA00023235"/>
    </source>
</evidence>
<protein>
    <submittedName>
        <fullName evidence="3">AGE family epimerase/isomerase</fullName>
    </submittedName>
</protein>
<dbReference type="GO" id="GO:0005975">
    <property type="term" value="P:carbohydrate metabolic process"/>
    <property type="evidence" value="ECO:0007669"/>
    <property type="project" value="InterPro"/>
</dbReference>
<accession>A0A9D9ID73</accession>
<dbReference type="SUPFAM" id="SSF48208">
    <property type="entry name" value="Six-hairpin glycosidases"/>
    <property type="match status" value="1"/>
</dbReference>
<name>A0A9D9ID73_9SPIO</name>
<evidence type="ECO:0000313" key="3">
    <source>
        <dbReference type="EMBL" id="MBO8469376.1"/>
    </source>
</evidence>
<dbReference type="Proteomes" id="UP000810292">
    <property type="component" value="Unassembled WGS sequence"/>
</dbReference>
<dbReference type="FunFam" id="1.50.10.10:FF:000021">
    <property type="entry name" value="N-acylglucosamine 2-epimerase"/>
    <property type="match status" value="1"/>
</dbReference>
<keyword evidence="2" id="KW-0413">Isomerase</keyword>
<dbReference type="Gene3D" id="1.50.10.10">
    <property type="match status" value="1"/>
</dbReference>
<dbReference type="InterPro" id="IPR008928">
    <property type="entry name" value="6-hairpin_glycosidase_sf"/>
</dbReference>
<dbReference type="Pfam" id="PF07221">
    <property type="entry name" value="GlcNAc_2-epim"/>
    <property type="match status" value="1"/>
</dbReference>